<gene>
    <name evidence="2" type="ORF">D9T17_06555</name>
</gene>
<evidence type="ECO:0000256" key="1">
    <source>
        <dbReference type="SAM" id="Phobius"/>
    </source>
</evidence>
<dbReference type="RefSeq" id="WP_123646682.1">
    <property type="nucleotide sequence ID" value="NZ_RCTY01000019.1"/>
</dbReference>
<evidence type="ECO:0000313" key="3">
    <source>
        <dbReference type="Proteomes" id="UP000275910"/>
    </source>
</evidence>
<proteinExistence type="predicted"/>
<evidence type="ECO:0000313" key="2">
    <source>
        <dbReference type="EMBL" id="ROU07860.1"/>
    </source>
</evidence>
<dbReference type="EMBL" id="RCTY01000019">
    <property type="protein sequence ID" value="ROU07860.1"/>
    <property type="molecule type" value="Genomic_DNA"/>
</dbReference>
<keyword evidence="1" id="KW-1133">Transmembrane helix</keyword>
<sequence>MDFVFGFAACGGPIWGGVLLAWVGYSERVRRPGFNRWHLAAIISAAVGVAALFVLQEMGAAIRATGG</sequence>
<feature type="transmembrane region" description="Helical" evidence="1">
    <location>
        <begin position="6"/>
        <end position="25"/>
    </location>
</feature>
<dbReference type="Proteomes" id="UP000275910">
    <property type="component" value="Unassembled WGS sequence"/>
</dbReference>
<organism evidence="2 3">
    <name type="scientific">Lysobacter enzymogenes</name>
    <dbReference type="NCBI Taxonomy" id="69"/>
    <lineage>
        <taxon>Bacteria</taxon>
        <taxon>Pseudomonadati</taxon>
        <taxon>Pseudomonadota</taxon>
        <taxon>Gammaproteobacteria</taxon>
        <taxon>Lysobacterales</taxon>
        <taxon>Lysobacteraceae</taxon>
        <taxon>Lysobacter</taxon>
    </lineage>
</organism>
<comment type="caution">
    <text evidence="2">The sequence shown here is derived from an EMBL/GenBank/DDBJ whole genome shotgun (WGS) entry which is preliminary data.</text>
</comment>
<protein>
    <submittedName>
        <fullName evidence="2">Uncharacterized protein</fullName>
    </submittedName>
</protein>
<keyword evidence="1" id="KW-0472">Membrane</keyword>
<name>A0A3N2RK56_LYSEN</name>
<reference evidence="2 3" key="1">
    <citation type="submission" date="2018-10" db="EMBL/GenBank/DDBJ databases">
        <title>The genome of Lysobacter enzymogenes OH11.</title>
        <authorList>
            <person name="Liu F."/>
            <person name="Zhao Y."/>
            <person name="Qian G."/>
            <person name="Chen Y."/>
            <person name="Xu H."/>
        </authorList>
    </citation>
    <scope>NUCLEOTIDE SEQUENCE [LARGE SCALE GENOMIC DNA]</scope>
    <source>
        <strain evidence="2 3">OH11</strain>
    </source>
</reference>
<keyword evidence="1" id="KW-0812">Transmembrane</keyword>
<accession>A0A3N2RK56</accession>
<dbReference type="AlphaFoldDB" id="A0A3N2RK56"/>
<feature type="transmembrane region" description="Helical" evidence="1">
    <location>
        <begin position="37"/>
        <end position="55"/>
    </location>
</feature>